<dbReference type="Pfam" id="PF00254">
    <property type="entry name" value="FKBP_C"/>
    <property type="match status" value="1"/>
</dbReference>
<dbReference type="EC" id="5.2.1.8" evidence="4"/>
<dbReference type="GO" id="GO:0003755">
    <property type="term" value="F:peptidyl-prolyl cis-trans isomerase activity"/>
    <property type="evidence" value="ECO:0007669"/>
    <property type="project" value="UniProtKB-UniRule"/>
</dbReference>
<feature type="domain" description="PPIase FKBP-type" evidence="6">
    <location>
        <begin position="91"/>
        <end position="184"/>
    </location>
</feature>
<gene>
    <name evidence="7" type="ORF">IAB88_01820</name>
</gene>
<comment type="catalytic activity">
    <reaction evidence="1 3 4">
        <text>[protein]-peptidylproline (omega=180) = [protein]-peptidylproline (omega=0)</text>
        <dbReference type="Rhea" id="RHEA:16237"/>
        <dbReference type="Rhea" id="RHEA-COMP:10747"/>
        <dbReference type="Rhea" id="RHEA-COMP:10748"/>
        <dbReference type="ChEBI" id="CHEBI:83833"/>
        <dbReference type="ChEBI" id="CHEBI:83834"/>
        <dbReference type="EC" id="5.2.1.8"/>
    </reaction>
</comment>
<protein>
    <recommendedName>
        <fullName evidence="4">Peptidyl-prolyl cis-trans isomerase</fullName>
        <ecNumber evidence="4">5.2.1.8</ecNumber>
    </recommendedName>
</protein>
<name>A0A9D9NJI3_9BACT</name>
<dbReference type="AlphaFoldDB" id="A0A9D9NJI3"/>
<reference evidence="7" key="2">
    <citation type="journal article" date="2021" name="PeerJ">
        <title>Extensive microbial diversity within the chicken gut microbiome revealed by metagenomics and culture.</title>
        <authorList>
            <person name="Gilroy R."/>
            <person name="Ravi A."/>
            <person name="Getino M."/>
            <person name="Pursley I."/>
            <person name="Horton D.L."/>
            <person name="Alikhan N.F."/>
            <person name="Baker D."/>
            <person name="Gharbi K."/>
            <person name="Hall N."/>
            <person name="Watson M."/>
            <person name="Adriaenssens E.M."/>
            <person name="Foster-Nyarko E."/>
            <person name="Jarju S."/>
            <person name="Secka A."/>
            <person name="Antonio M."/>
            <person name="Oren A."/>
            <person name="Chaudhuri R.R."/>
            <person name="La Ragione R."/>
            <person name="Hildebrand F."/>
            <person name="Pallen M.J."/>
        </authorList>
    </citation>
    <scope>NUCLEOTIDE SEQUENCE</scope>
    <source>
        <strain evidence="7">6919</strain>
    </source>
</reference>
<dbReference type="EMBL" id="JADIMC010000022">
    <property type="protein sequence ID" value="MBO8475715.1"/>
    <property type="molecule type" value="Genomic_DNA"/>
</dbReference>
<keyword evidence="2 3" id="KW-0697">Rotamase</keyword>
<reference evidence="7" key="1">
    <citation type="submission" date="2020-10" db="EMBL/GenBank/DDBJ databases">
        <authorList>
            <person name="Gilroy R."/>
        </authorList>
    </citation>
    <scope>NUCLEOTIDE SEQUENCE</scope>
    <source>
        <strain evidence="7">6919</strain>
    </source>
</reference>
<feature type="signal peptide" evidence="5">
    <location>
        <begin position="1"/>
        <end position="22"/>
    </location>
</feature>
<keyword evidence="3 4" id="KW-0413">Isomerase</keyword>
<comment type="similarity">
    <text evidence="4">Belongs to the FKBP-type PPIase family.</text>
</comment>
<evidence type="ECO:0000256" key="4">
    <source>
        <dbReference type="RuleBase" id="RU003915"/>
    </source>
</evidence>
<dbReference type="PROSITE" id="PS51257">
    <property type="entry name" value="PROKAR_LIPOPROTEIN"/>
    <property type="match status" value="1"/>
</dbReference>
<sequence length="191" mass="21532">MKKLPILLCISALIAIVSSCKLDPEEDAWEYYEDWRNENQTWLQQQAARTNDDGTPYYKTVVPDWNAGAYVLIHYFNDRNATAGNLSPLYTSTVDIKYKGQLYNDVAFDSSYTQTAYGDSIARSQVNGFISGFSIAMMDMHVGDSCEVLIPYQQGYGSTGSFLGDVPIYPYSNLKFHIKLVDIPGYEKPAR</sequence>
<evidence type="ECO:0000256" key="1">
    <source>
        <dbReference type="ARBA" id="ARBA00000971"/>
    </source>
</evidence>
<dbReference type="InterPro" id="IPR001179">
    <property type="entry name" value="PPIase_FKBP_dom"/>
</dbReference>
<evidence type="ECO:0000256" key="2">
    <source>
        <dbReference type="ARBA" id="ARBA00023110"/>
    </source>
</evidence>
<feature type="chain" id="PRO_5039614563" description="Peptidyl-prolyl cis-trans isomerase" evidence="5">
    <location>
        <begin position="23"/>
        <end position="191"/>
    </location>
</feature>
<evidence type="ECO:0000256" key="3">
    <source>
        <dbReference type="PROSITE-ProRule" id="PRU00277"/>
    </source>
</evidence>
<evidence type="ECO:0000313" key="7">
    <source>
        <dbReference type="EMBL" id="MBO8475715.1"/>
    </source>
</evidence>
<evidence type="ECO:0000256" key="5">
    <source>
        <dbReference type="SAM" id="SignalP"/>
    </source>
</evidence>
<proteinExistence type="inferred from homology"/>
<evidence type="ECO:0000259" key="6">
    <source>
        <dbReference type="PROSITE" id="PS50059"/>
    </source>
</evidence>
<organism evidence="7 8">
    <name type="scientific">Candidatus Limisoma faecipullorum</name>
    <dbReference type="NCBI Taxonomy" id="2840854"/>
    <lineage>
        <taxon>Bacteria</taxon>
        <taxon>Pseudomonadati</taxon>
        <taxon>Bacteroidota</taxon>
        <taxon>Bacteroidia</taxon>
        <taxon>Bacteroidales</taxon>
        <taxon>Candidatus Limisoma</taxon>
    </lineage>
</organism>
<dbReference type="SUPFAM" id="SSF54534">
    <property type="entry name" value="FKBP-like"/>
    <property type="match status" value="1"/>
</dbReference>
<comment type="caution">
    <text evidence="7">The sequence shown here is derived from an EMBL/GenBank/DDBJ whole genome shotgun (WGS) entry which is preliminary data.</text>
</comment>
<accession>A0A9D9NJI3</accession>
<dbReference type="InterPro" id="IPR046357">
    <property type="entry name" value="PPIase_dom_sf"/>
</dbReference>
<dbReference type="PROSITE" id="PS50059">
    <property type="entry name" value="FKBP_PPIASE"/>
    <property type="match status" value="1"/>
</dbReference>
<evidence type="ECO:0000313" key="8">
    <source>
        <dbReference type="Proteomes" id="UP000823598"/>
    </source>
</evidence>
<keyword evidence="5" id="KW-0732">Signal</keyword>
<dbReference type="Gene3D" id="3.10.50.40">
    <property type="match status" value="1"/>
</dbReference>
<dbReference type="Proteomes" id="UP000823598">
    <property type="component" value="Unassembled WGS sequence"/>
</dbReference>